<dbReference type="Proteomes" id="UP001596118">
    <property type="component" value="Unassembled WGS sequence"/>
</dbReference>
<feature type="transmembrane region" description="Helical" evidence="9">
    <location>
        <begin position="372"/>
        <end position="390"/>
    </location>
</feature>
<keyword evidence="4 9" id="KW-0813">Transport</keyword>
<protein>
    <recommendedName>
        <fullName evidence="9">Phosphate transporter</fullName>
    </recommendedName>
</protein>
<keyword evidence="8 9" id="KW-0472">Membrane</keyword>
<dbReference type="RefSeq" id="WP_256412036.1">
    <property type="nucleotide sequence ID" value="NZ_JANHDM010000007.1"/>
</dbReference>
<organism evidence="10 11">
    <name type="scientific">Halorubrum rubrum</name>
    <dbReference type="NCBI Taxonomy" id="1126240"/>
    <lineage>
        <taxon>Archaea</taxon>
        <taxon>Methanobacteriati</taxon>
        <taxon>Methanobacteriota</taxon>
        <taxon>Stenosarchaea group</taxon>
        <taxon>Halobacteria</taxon>
        <taxon>Halobacteriales</taxon>
        <taxon>Haloferacaceae</taxon>
        <taxon>Halorubrum</taxon>
    </lineage>
</organism>
<feature type="transmembrane region" description="Helical" evidence="9">
    <location>
        <begin position="209"/>
        <end position="231"/>
    </location>
</feature>
<dbReference type="PANTHER" id="PTHR11101">
    <property type="entry name" value="PHOSPHATE TRANSPORTER"/>
    <property type="match status" value="1"/>
</dbReference>
<evidence type="ECO:0000256" key="4">
    <source>
        <dbReference type="ARBA" id="ARBA00022448"/>
    </source>
</evidence>
<dbReference type="Pfam" id="PF01384">
    <property type="entry name" value="PHO4"/>
    <property type="match status" value="1"/>
</dbReference>
<feature type="transmembrane region" description="Helical" evidence="9">
    <location>
        <begin position="36"/>
        <end position="59"/>
    </location>
</feature>
<feature type="transmembrane region" description="Helical" evidence="9">
    <location>
        <begin position="346"/>
        <end position="365"/>
    </location>
</feature>
<evidence type="ECO:0000256" key="3">
    <source>
        <dbReference type="ARBA" id="ARBA00009916"/>
    </source>
</evidence>
<feature type="transmembrane region" description="Helical" evidence="9">
    <location>
        <begin position="321"/>
        <end position="340"/>
    </location>
</feature>
<dbReference type="AlphaFoldDB" id="A0ABD5QXB3"/>
<evidence type="ECO:0000313" key="10">
    <source>
        <dbReference type="EMBL" id="MFC5277314.1"/>
    </source>
</evidence>
<keyword evidence="7 9" id="KW-1133">Transmembrane helix</keyword>
<feature type="transmembrane region" description="Helical" evidence="9">
    <location>
        <begin position="243"/>
        <end position="267"/>
    </location>
</feature>
<dbReference type="PANTHER" id="PTHR11101:SF80">
    <property type="entry name" value="PHOSPHATE TRANSPORTER"/>
    <property type="match status" value="1"/>
</dbReference>
<sequence>MSSVTLLAVAFLASVSLAWALGASSTSPPLAPAVGARALSVMQAALLVGVLASTGAVLQGGSVSETVGNDLVIGASLTPLAVAVGLLTAAVFIGIGVATSYPIPAAFATTGAVIGVGLALGGDPAIETYRQLALFWVLVPPTGASIAYLTASVLRRDDVPDTVGIPVLGGLVGVVVANVTLEVLPASTGTRPTIANFVSRSLGSTPRVVGSYDLTMVATSLVCGVSVFLVLRRQTRQSVDVAVRRFLIALGGLVAFSSGGSQVGLAIGPLGVLAGQSAYLTAKSVVLVGAVGLLVGGWTGAPKIVQAVANEYSQLGTRRSIAALVPAFVITQTGILLGFPISLNNIIISSVIGSGLVVGTGGVSVRKITITAVAWLSALVGSCLIGYVGFELASTFA</sequence>
<feature type="transmembrane region" description="Helical" evidence="9">
    <location>
        <begin position="279"/>
        <end position="301"/>
    </location>
</feature>
<feature type="transmembrane region" description="Helical" evidence="9">
    <location>
        <begin position="132"/>
        <end position="151"/>
    </location>
</feature>
<feature type="transmembrane region" description="Helical" evidence="9">
    <location>
        <begin position="71"/>
        <end position="95"/>
    </location>
</feature>
<evidence type="ECO:0000256" key="9">
    <source>
        <dbReference type="RuleBase" id="RU363058"/>
    </source>
</evidence>
<comment type="subcellular location">
    <subcellularLocation>
        <location evidence="2 9">Membrane</location>
        <topology evidence="2 9">Multi-pass membrane protein</topology>
    </subcellularLocation>
</comment>
<evidence type="ECO:0000313" key="11">
    <source>
        <dbReference type="Proteomes" id="UP001596118"/>
    </source>
</evidence>
<comment type="similarity">
    <text evidence="3 9">Belongs to the inorganic phosphate transporter (PiT) (TC 2.A.20) family.</text>
</comment>
<evidence type="ECO:0000256" key="1">
    <source>
        <dbReference type="ARBA" id="ARBA00001981"/>
    </source>
</evidence>
<reference evidence="10 11" key="1">
    <citation type="journal article" date="2019" name="Int. J. Syst. Evol. Microbiol.">
        <title>The Global Catalogue of Microorganisms (GCM) 10K type strain sequencing project: providing services to taxonomists for standard genome sequencing and annotation.</title>
        <authorList>
            <consortium name="The Broad Institute Genomics Platform"/>
            <consortium name="The Broad Institute Genome Sequencing Center for Infectious Disease"/>
            <person name="Wu L."/>
            <person name="Ma J."/>
        </authorList>
    </citation>
    <scope>NUCLEOTIDE SEQUENCE [LARGE SCALE GENOMIC DNA]</scope>
    <source>
        <strain evidence="10 11">CGMCC 1.12124</strain>
    </source>
</reference>
<keyword evidence="6 9" id="KW-0812">Transmembrane</keyword>
<dbReference type="InterPro" id="IPR001204">
    <property type="entry name" value="Phos_transporter"/>
</dbReference>
<accession>A0ABD5QXB3</accession>
<dbReference type="GO" id="GO:0016020">
    <property type="term" value="C:membrane"/>
    <property type="evidence" value="ECO:0007669"/>
    <property type="project" value="UniProtKB-SubCell"/>
</dbReference>
<evidence type="ECO:0000256" key="8">
    <source>
        <dbReference type="ARBA" id="ARBA00023136"/>
    </source>
</evidence>
<keyword evidence="11" id="KW-1185">Reference proteome</keyword>
<evidence type="ECO:0000256" key="6">
    <source>
        <dbReference type="ARBA" id="ARBA00022692"/>
    </source>
</evidence>
<dbReference type="EMBL" id="JBHSKY010000001">
    <property type="protein sequence ID" value="MFC5277314.1"/>
    <property type="molecule type" value="Genomic_DNA"/>
</dbReference>
<evidence type="ECO:0000256" key="2">
    <source>
        <dbReference type="ARBA" id="ARBA00004141"/>
    </source>
</evidence>
<proteinExistence type="inferred from homology"/>
<evidence type="ECO:0000256" key="5">
    <source>
        <dbReference type="ARBA" id="ARBA00022592"/>
    </source>
</evidence>
<comment type="caution">
    <text evidence="10">The sequence shown here is derived from an EMBL/GenBank/DDBJ whole genome shotgun (WGS) entry which is preliminary data.</text>
</comment>
<comment type="function">
    <text evidence="1">Potential transporter for phosphate.</text>
</comment>
<evidence type="ECO:0000256" key="7">
    <source>
        <dbReference type="ARBA" id="ARBA00022989"/>
    </source>
</evidence>
<feature type="transmembrane region" description="Helical" evidence="9">
    <location>
        <begin position="101"/>
        <end position="120"/>
    </location>
</feature>
<name>A0ABD5QXB3_9EURY</name>
<gene>
    <name evidence="10" type="ORF">ACFPM1_00835</name>
</gene>
<keyword evidence="5 9" id="KW-0592">Phosphate transport</keyword>
<dbReference type="GO" id="GO:0006817">
    <property type="term" value="P:phosphate ion transport"/>
    <property type="evidence" value="ECO:0007669"/>
    <property type="project" value="UniProtKB-KW"/>
</dbReference>